<name>A0AAU7G5Q8_9MICO</name>
<accession>A0AAU7G5Q8</accession>
<evidence type="ECO:0000313" key="3">
    <source>
        <dbReference type="EMBL" id="XBM46720.1"/>
    </source>
</evidence>
<dbReference type="Gene3D" id="3.40.50.1820">
    <property type="entry name" value="alpha/beta hydrolase"/>
    <property type="match status" value="1"/>
</dbReference>
<dbReference type="InterPro" id="IPR042490">
    <property type="entry name" value="Thio_Ohase/BAAT_N"/>
</dbReference>
<dbReference type="EMBL" id="CP157390">
    <property type="protein sequence ID" value="XBM46720.1"/>
    <property type="molecule type" value="Genomic_DNA"/>
</dbReference>
<sequence length="434" mass="44297">MSARSARTARRALAATALAACLAVLCGCSPAPSGGPRIAADRFGNGISDPISIAIVGARPGEDVVLTAQADTSAGTWSSRAIYAVPPDGTVRLWSQQAVTAPWVRPDGGAPLWSMTGPSLSQHDLERAWAQNPVTIRLTAEQAGRRVAATAVHRSALAAQSVERDIDSADLLGASGASQGGTLGALRVGRLFSPLPALVHRRPAVIVVDGDEGGASGSFVAARIAELGFPVFVLPAFGPEGQIPGSAALSVDAFDAARAWLAARPGVDPGRIVVYGTGRAAPLALWFAAEEPGEVYGAIAAGGPTALLCTSTAGTPVLYSHGRPVPCASPDRTIADTPILPLARIPGPVLLACGTADQLLPSACDWQRAGEAARGRRGQAETLYAIGAAHEIATPALLPIGLDGLPPATAQATEDARTAFWSRVTALLEEAIRS</sequence>
<feature type="signal peptide" evidence="1">
    <location>
        <begin position="1"/>
        <end position="33"/>
    </location>
</feature>
<proteinExistence type="predicted"/>
<organism evidence="3">
    <name type="scientific">Leifsonia sp. NPDC080035</name>
    <dbReference type="NCBI Taxonomy" id="3143936"/>
    <lineage>
        <taxon>Bacteria</taxon>
        <taxon>Bacillati</taxon>
        <taxon>Actinomycetota</taxon>
        <taxon>Actinomycetes</taxon>
        <taxon>Micrococcales</taxon>
        <taxon>Microbacteriaceae</taxon>
        <taxon>Leifsonia</taxon>
    </lineage>
</organism>
<evidence type="ECO:0000259" key="2">
    <source>
        <dbReference type="Pfam" id="PF04775"/>
    </source>
</evidence>
<dbReference type="InterPro" id="IPR029058">
    <property type="entry name" value="AB_hydrolase_fold"/>
</dbReference>
<dbReference type="GO" id="GO:0006631">
    <property type="term" value="P:fatty acid metabolic process"/>
    <property type="evidence" value="ECO:0007669"/>
    <property type="project" value="TreeGrafter"/>
</dbReference>
<dbReference type="PROSITE" id="PS51257">
    <property type="entry name" value="PROKAR_LIPOPROTEIN"/>
    <property type="match status" value="1"/>
</dbReference>
<gene>
    <name evidence="3" type="ORF">AAME72_11535</name>
</gene>
<dbReference type="InterPro" id="IPR006862">
    <property type="entry name" value="Thio_Ohase/aa_AcTrfase"/>
</dbReference>
<dbReference type="AlphaFoldDB" id="A0AAU7G5Q8"/>
<evidence type="ECO:0000256" key="1">
    <source>
        <dbReference type="SAM" id="SignalP"/>
    </source>
</evidence>
<feature type="chain" id="PRO_5043705888" evidence="1">
    <location>
        <begin position="34"/>
        <end position="434"/>
    </location>
</feature>
<dbReference type="GO" id="GO:0006637">
    <property type="term" value="P:acyl-CoA metabolic process"/>
    <property type="evidence" value="ECO:0007669"/>
    <property type="project" value="TreeGrafter"/>
</dbReference>
<reference evidence="3" key="1">
    <citation type="submission" date="2024-05" db="EMBL/GenBank/DDBJ databases">
        <title>The Natural Products Discovery Center: Release of the First 8490 Sequenced Strains for Exploring Actinobacteria Biosynthetic Diversity.</title>
        <authorList>
            <person name="Kalkreuter E."/>
            <person name="Kautsar S.A."/>
            <person name="Yang D."/>
            <person name="Bader C.D."/>
            <person name="Teijaro C.N."/>
            <person name="Fluegel L."/>
            <person name="Davis C.M."/>
            <person name="Simpson J.R."/>
            <person name="Lauterbach L."/>
            <person name="Steele A.D."/>
            <person name="Gui C."/>
            <person name="Meng S."/>
            <person name="Li G."/>
            <person name="Viehrig K."/>
            <person name="Ye F."/>
            <person name="Su P."/>
            <person name="Kiefer A.F."/>
            <person name="Nichols A."/>
            <person name="Cepeda A.J."/>
            <person name="Yan W."/>
            <person name="Fan B."/>
            <person name="Jiang Y."/>
            <person name="Adhikari A."/>
            <person name="Zheng C.-J."/>
            <person name="Schuster L."/>
            <person name="Cowan T.M."/>
            <person name="Smanski M.J."/>
            <person name="Chevrette M.G."/>
            <person name="de Carvalho L.P.S."/>
            <person name="Shen B."/>
        </authorList>
    </citation>
    <scope>NUCLEOTIDE SEQUENCE</scope>
    <source>
        <strain evidence="3">NPDC080035</strain>
    </source>
</reference>
<keyword evidence="1" id="KW-0732">Signal</keyword>
<protein>
    <submittedName>
        <fullName evidence="3">Acyl-CoA thioesterase/BAAT N-terminal domain-containing protein</fullName>
    </submittedName>
</protein>
<dbReference type="RefSeq" id="WP_348786702.1">
    <property type="nucleotide sequence ID" value="NZ_CP157390.1"/>
</dbReference>
<feature type="domain" description="Acyl-CoA thioester hydrolase/bile acid-CoA amino acid N-acetyltransferase" evidence="2">
    <location>
        <begin position="49"/>
        <end position="159"/>
    </location>
</feature>
<dbReference type="SUPFAM" id="SSF53474">
    <property type="entry name" value="alpha/beta-Hydrolases"/>
    <property type="match status" value="1"/>
</dbReference>
<dbReference type="GO" id="GO:0047617">
    <property type="term" value="F:fatty acyl-CoA hydrolase activity"/>
    <property type="evidence" value="ECO:0007669"/>
    <property type="project" value="TreeGrafter"/>
</dbReference>
<dbReference type="Pfam" id="PF04775">
    <property type="entry name" value="Bile_Hydr_Trans"/>
    <property type="match status" value="1"/>
</dbReference>
<dbReference type="PANTHER" id="PTHR10824:SF4">
    <property type="entry name" value="ACYL-COENZYME A THIOESTERASE 1-LIKE"/>
    <property type="match status" value="1"/>
</dbReference>
<dbReference type="Gene3D" id="2.60.40.2240">
    <property type="entry name" value="Acyl-CoA thioester hydrolase/BAAT N-terminal domain"/>
    <property type="match status" value="1"/>
</dbReference>
<dbReference type="PANTHER" id="PTHR10824">
    <property type="entry name" value="ACYL-COENZYME A THIOESTERASE-RELATED"/>
    <property type="match status" value="1"/>
</dbReference>